<feature type="compositionally biased region" description="Basic and acidic residues" evidence="2">
    <location>
        <begin position="184"/>
        <end position="195"/>
    </location>
</feature>
<evidence type="ECO:0000256" key="3">
    <source>
        <dbReference type="SAM" id="Phobius"/>
    </source>
</evidence>
<dbReference type="InterPro" id="IPR018247">
    <property type="entry name" value="EF_Hand_1_Ca_BS"/>
</dbReference>
<feature type="compositionally biased region" description="Basic and acidic residues" evidence="2">
    <location>
        <begin position="12"/>
        <end position="56"/>
    </location>
</feature>
<dbReference type="SUPFAM" id="SSF47473">
    <property type="entry name" value="EF-hand"/>
    <property type="match status" value="1"/>
</dbReference>
<dbReference type="PROSITE" id="PS00018">
    <property type="entry name" value="EF_HAND_1"/>
    <property type="match status" value="2"/>
</dbReference>
<feature type="domain" description="EF-hand" evidence="4">
    <location>
        <begin position="403"/>
        <end position="438"/>
    </location>
</feature>
<dbReference type="PROSITE" id="PS50222">
    <property type="entry name" value="EF_HAND_2"/>
    <property type="match status" value="2"/>
</dbReference>
<feature type="compositionally biased region" description="Acidic residues" evidence="2">
    <location>
        <begin position="136"/>
        <end position="147"/>
    </location>
</feature>
<dbReference type="InterPro" id="IPR011992">
    <property type="entry name" value="EF-hand-dom_pair"/>
</dbReference>
<feature type="compositionally biased region" description="Basic residues" evidence="2">
    <location>
        <begin position="171"/>
        <end position="183"/>
    </location>
</feature>
<gene>
    <name evidence="5" type="ORF">CCMP2556_LOCUS3732</name>
</gene>
<dbReference type="EMBL" id="CAXAMN010001481">
    <property type="protein sequence ID" value="CAK8994657.1"/>
    <property type="molecule type" value="Genomic_DNA"/>
</dbReference>
<reference evidence="5 6" key="1">
    <citation type="submission" date="2024-02" db="EMBL/GenBank/DDBJ databases">
        <authorList>
            <person name="Chen Y."/>
            <person name="Shah S."/>
            <person name="Dougan E. K."/>
            <person name="Thang M."/>
            <person name="Chan C."/>
        </authorList>
    </citation>
    <scope>NUCLEOTIDE SEQUENCE [LARGE SCALE GENOMIC DNA]</scope>
</reference>
<feature type="region of interest" description="Disordered" evidence="2">
    <location>
        <begin position="1"/>
        <end position="64"/>
    </location>
</feature>
<dbReference type="CDD" id="cd00051">
    <property type="entry name" value="EFh"/>
    <property type="match status" value="1"/>
</dbReference>
<keyword evidence="3" id="KW-0812">Transmembrane</keyword>
<evidence type="ECO:0000313" key="6">
    <source>
        <dbReference type="Proteomes" id="UP001642484"/>
    </source>
</evidence>
<dbReference type="InterPro" id="IPR002048">
    <property type="entry name" value="EF_hand_dom"/>
</dbReference>
<feature type="region of interest" description="Disordered" evidence="2">
    <location>
        <begin position="117"/>
        <end position="311"/>
    </location>
</feature>
<dbReference type="Proteomes" id="UP001642484">
    <property type="component" value="Unassembled WGS sequence"/>
</dbReference>
<organism evidence="5 6">
    <name type="scientific">Durusdinium trenchii</name>
    <dbReference type="NCBI Taxonomy" id="1381693"/>
    <lineage>
        <taxon>Eukaryota</taxon>
        <taxon>Sar</taxon>
        <taxon>Alveolata</taxon>
        <taxon>Dinophyceae</taxon>
        <taxon>Suessiales</taxon>
        <taxon>Symbiodiniaceae</taxon>
        <taxon>Durusdinium</taxon>
    </lineage>
</organism>
<evidence type="ECO:0000256" key="1">
    <source>
        <dbReference type="ARBA" id="ARBA00022837"/>
    </source>
</evidence>
<feature type="transmembrane region" description="Helical" evidence="3">
    <location>
        <begin position="695"/>
        <end position="720"/>
    </location>
</feature>
<dbReference type="Gene3D" id="1.10.238.10">
    <property type="entry name" value="EF-hand"/>
    <property type="match status" value="2"/>
</dbReference>
<proteinExistence type="predicted"/>
<evidence type="ECO:0000313" key="5">
    <source>
        <dbReference type="EMBL" id="CAK8994657.1"/>
    </source>
</evidence>
<sequence>MPCRVSSFCSLRQEKKDKKEKKEAEDGKKRSKEKDGEKPKKEKKEKKEDVIEHVDIPRASIDNVSADLDLDIQSPYNSVQEETRRSIGSANELHSGGEQIAIDAFMQEAEVAEEADVAEGFAPQVQIDETVGDGQDTVDDATAEQDGDNGHDAEATDALRSKEDKKSNKDKSKKVKKDKKDKKEKKEDETRDLDVQRPSIDNFSADQDLDIQAPVDSIQEDTRRPASSAQASDLRSGGEADAFMQEAEGAVGDGQHQHHAREEQEGGTGEEGKKSKKDKSKKAKKEKKEKKEKHIDESENVLQSGGEEEPLMQEEIPLPEGVDIMDLEAIALRGPIKLGAGDDINIPERVNQTPKRFTLTGKEMVRKCTRCDLLWDGTAIVCPHCRSSLSDSILQVSELLSPSQRDFLKQAFRRYDVDSSGRLDGKELRMAVRELGWDTKQDVLDRWARLGGLQGLSLAEFENLVASGKLGKKTFKSSKGTASQAVQDEERQMLQMAAGANLQLSTAGRQGRRMGLIPGQDEPVLEALASVPASSTIPFGEGESVFAELPAHRKIELTEAWSFWDADHSGFLEPLELLSATKGLGFHFPIEMIISVCGKHGGGIDQENFVRVMSVQIKQRDQELGLWDASAVDFGADLEEDDHEPSTLAQKWKKELAKAELNLRRTSPTDKVFQWRSLLCTSHATVGEYSVAIRLYFDLVLLLVIAFGVLTFMTLPLLLICGSSSGGGPVLQQTDEVISTLARFSVGNLNRSPAADATVHIMNEFIGSMAFGIHSMGTAEELDDQPVREALQSQELPVAGNRGAVTAMAEKMYDRICNRADARAYSVVLLNDLIEEQILQIETDRALHAAHGGAVPAVNLGLKLPFEVVLLKPSAFPLIVEPTQDPSLQLWQNMDVKPVVRTVRSCIMGLAEALSFEPCVQCQWAWERPSMFLFSSFFVAVRNNVHCNNRVPPCGVHRRLLGWGPVSFVP</sequence>
<dbReference type="SMART" id="SM00054">
    <property type="entry name" value="EFh"/>
    <property type="match status" value="2"/>
</dbReference>
<accession>A0ABP0HXZ2</accession>
<comment type="caution">
    <text evidence="5">The sequence shown here is derived from an EMBL/GenBank/DDBJ whole genome shotgun (WGS) entry which is preliminary data.</text>
</comment>
<keyword evidence="3" id="KW-0472">Membrane</keyword>
<evidence type="ECO:0000256" key="2">
    <source>
        <dbReference type="SAM" id="MobiDB-lite"/>
    </source>
</evidence>
<feature type="domain" description="EF-hand" evidence="4">
    <location>
        <begin position="552"/>
        <end position="587"/>
    </location>
</feature>
<name>A0ABP0HXZ2_9DINO</name>
<feature type="compositionally biased region" description="Basic and acidic residues" evidence="2">
    <location>
        <begin position="148"/>
        <end position="170"/>
    </location>
</feature>
<keyword evidence="1" id="KW-0106">Calcium</keyword>
<feature type="compositionally biased region" description="Basic residues" evidence="2">
    <location>
        <begin position="274"/>
        <end position="291"/>
    </location>
</feature>
<dbReference type="Pfam" id="PF13405">
    <property type="entry name" value="EF-hand_6"/>
    <property type="match status" value="1"/>
</dbReference>
<keyword evidence="3" id="KW-1133">Transmembrane helix</keyword>
<evidence type="ECO:0000259" key="4">
    <source>
        <dbReference type="PROSITE" id="PS50222"/>
    </source>
</evidence>
<keyword evidence="6" id="KW-1185">Reference proteome</keyword>
<protein>
    <recommendedName>
        <fullName evidence="4">EF-hand domain-containing protein</fullName>
    </recommendedName>
</protein>